<protein>
    <submittedName>
        <fullName evidence="4">Alpha-ribazole-5-phosphate phosphatase</fullName>
    </submittedName>
</protein>
<evidence type="ECO:0000313" key="5">
    <source>
        <dbReference type="Proteomes" id="UP000051783"/>
    </source>
</evidence>
<dbReference type="PANTHER" id="PTHR46517">
    <property type="entry name" value="FRUCTOSE-2,6-BISPHOSPHATASE TIGAR"/>
    <property type="match status" value="1"/>
</dbReference>
<dbReference type="AlphaFoldDB" id="A0A0R2MMJ6"/>
<name>A0A0R2MMJ6_9LACO</name>
<evidence type="ECO:0000256" key="2">
    <source>
        <dbReference type="PIRSR" id="PIRSR613078-1"/>
    </source>
</evidence>
<dbReference type="EMBL" id="JQCL01000001">
    <property type="protein sequence ID" value="KRO14933.1"/>
    <property type="molecule type" value="Genomic_DNA"/>
</dbReference>
<proteinExistence type="predicted"/>
<dbReference type="InterPro" id="IPR013078">
    <property type="entry name" value="His_Pase_superF_clade-1"/>
</dbReference>
<evidence type="ECO:0000256" key="3">
    <source>
        <dbReference type="PIRSR" id="PIRSR613078-2"/>
    </source>
</evidence>
<dbReference type="InterPro" id="IPR051695">
    <property type="entry name" value="Phosphoglycerate_Mutase"/>
</dbReference>
<feature type="binding site" evidence="3">
    <location>
        <begin position="7"/>
        <end position="14"/>
    </location>
    <ligand>
        <name>substrate</name>
    </ligand>
</feature>
<sequence length="218" mass="24369">MELYFIRHGQTKYNVEHRFQGGGCDSPLLASGIDGAKRAGAYLKDVRFARVYSSPQLRALNTAKYVVAPNRWQDEITLDSRLKEMDFGKWEGQIEATVEPHEQYDVCVNQPEKYQPELSTGGESYPEFLNRVTAAIHDAVATVGLDSPLPILIVSHGLTTTFGIKALLNVAVKDLRQPFVVNGQTVGTGIVDNDSLTVLETYDNQNFTIKRWNETSYL</sequence>
<dbReference type="Proteomes" id="UP000051783">
    <property type="component" value="Unassembled WGS sequence"/>
</dbReference>
<feature type="binding site" evidence="3">
    <location>
        <position position="58"/>
    </location>
    <ligand>
        <name>substrate</name>
    </ligand>
</feature>
<dbReference type="InterPro" id="IPR029033">
    <property type="entry name" value="His_PPase_superfam"/>
</dbReference>
<dbReference type="Gene3D" id="3.40.50.1240">
    <property type="entry name" value="Phosphoglycerate mutase-like"/>
    <property type="match status" value="1"/>
</dbReference>
<reference evidence="4 5" key="1">
    <citation type="journal article" date="2015" name="Genome Announc.">
        <title>Expanding the biotechnology potential of lactobacilli through comparative genomics of 213 strains and associated genera.</title>
        <authorList>
            <person name="Sun Z."/>
            <person name="Harris H.M."/>
            <person name="McCann A."/>
            <person name="Guo C."/>
            <person name="Argimon S."/>
            <person name="Zhang W."/>
            <person name="Yang X."/>
            <person name="Jeffery I.B."/>
            <person name="Cooney J.C."/>
            <person name="Kagawa T.F."/>
            <person name="Liu W."/>
            <person name="Song Y."/>
            <person name="Salvetti E."/>
            <person name="Wrobel A."/>
            <person name="Rasinkangas P."/>
            <person name="Parkhill J."/>
            <person name="Rea M.C."/>
            <person name="O'Sullivan O."/>
            <person name="Ritari J."/>
            <person name="Douillard F.P."/>
            <person name="Paul Ross R."/>
            <person name="Yang R."/>
            <person name="Briner A.E."/>
            <person name="Felis G.E."/>
            <person name="de Vos W.M."/>
            <person name="Barrangou R."/>
            <person name="Klaenhammer T.R."/>
            <person name="Caufield P.W."/>
            <person name="Cui Y."/>
            <person name="Zhang H."/>
            <person name="O'Toole P.W."/>
        </authorList>
    </citation>
    <scope>NUCLEOTIDE SEQUENCE [LARGE SCALE GENOMIC DNA]</scope>
    <source>
        <strain evidence="4 5">LMG 26013</strain>
    </source>
</reference>
<organism evidence="4 5">
    <name type="scientific">Lactiplantibacillus xiangfangensis</name>
    <dbReference type="NCBI Taxonomy" id="942150"/>
    <lineage>
        <taxon>Bacteria</taxon>
        <taxon>Bacillati</taxon>
        <taxon>Bacillota</taxon>
        <taxon>Bacilli</taxon>
        <taxon>Lactobacillales</taxon>
        <taxon>Lactobacillaceae</taxon>
        <taxon>Lactiplantibacillus</taxon>
    </lineage>
</organism>
<dbReference type="CDD" id="cd07067">
    <property type="entry name" value="HP_PGM_like"/>
    <property type="match status" value="1"/>
</dbReference>
<dbReference type="GO" id="GO:0004331">
    <property type="term" value="F:fructose-2,6-bisphosphate 2-phosphatase activity"/>
    <property type="evidence" value="ECO:0007669"/>
    <property type="project" value="TreeGrafter"/>
</dbReference>
<dbReference type="GO" id="GO:0005829">
    <property type="term" value="C:cytosol"/>
    <property type="evidence" value="ECO:0007669"/>
    <property type="project" value="TreeGrafter"/>
</dbReference>
<dbReference type="OrthoDB" id="9782128at2"/>
<dbReference type="PATRIC" id="fig|942150.3.peg.1850"/>
<evidence type="ECO:0000313" key="4">
    <source>
        <dbReference type="EMBL" id="KRO14933.1"/>
    </source>
</evidence>
<comment type="caution">
    <text evidence="4">The sequence shown here is derived from an EMBL/GenBank/DDBJ whole genome shotgun (WGS) entry which is preliminary data.</text>
</comment>
<feature type="active site" description="Tele-phosphohistidine intermediate" evidence="2">
    <location>
        <position position="8"/>
    </location>
</feature>
<evidence type="ECO:0000256" key="1">
    <source>
        <dbReference type="ARBA" id="ARBA00022801"/>
    </source>
</evidence>
<dbReference type="Pfam" id="PF00300">
    <property type="entry name" value="His_Phos_1"/>
    <property type="match status" value="1"/>
</dbReference>
<dbReference type="PANTHER" id="PTHR46517:SF1">
    <property type="entry name" value="FRUCTOSE-2,6-BISPHOSPHATASE TIGAR"/>
    <property type="match status" value="1"/>
</dbReference>
<dbReference type="GO" id="GO:0043456">
    <property type="term" value="P:regulation of pentose-phosphate shunt"/>
    <property type="evidence" value="ECO:0007669"/>
    <property type="project" value="TreeGrafter"/>
</dbReference>
<dbReference type="GO" id="GO:0045820">
    <property type="term" value="P:negative regulation of glycolytic process"/>
    <property type="evidence" value="ECO:0007669"/>
    <property type="project" value="TreeGrafter"/>
</dbReference>
<dbReference type="STRING" id="942150.IV64_GL001779"/>
<dbReference type="SMART" id="SM00855">
    <property type="entry name" value="PGAM"/>
    <property type="match status" value="1"/>
</dbReference>
<feature type="active site" description="Proton donor/acceptor" evidence="2">
    <location>
        <position position="84"/>
    </location>
</feature>
<dbReference type="RefSeq" id="WP_057705129.1">
    <property type="nucleotide sequence ID" value="NZ_JQCL01000001.1"/>
</dbReference>
<gene>
    <name evidence="4" type="ORF">IV64_GL001779</name>
</gene>
<dbReference type="SUPFAM" id="SSF53254">
    <property type="entry name" value="Phosphoglycerate mutase-like"/>
    <property type="match status" value="1"/>
</dbReference>
<keyword evidence="1" id="KW-0378">Hydrolase</keyword>
<accession>A0A0R2MMJ6</accession>
<keyword evidence="5" id="KW-1185">Reference proteome</keyword>